<reference evidence="1 2" key="1">
    <citation type="journal article" date="2023" name="ACS Omega">
        <title>Identification of the Neoaspergillic Acid Biosynthesis Gene Cluster by Establishing an In Vitro CRISPR-Ribonucleoprotein Genetic System in Aspergillus melleus.</title>
        <authorList>
            <person name="Yuan B."/>
            <person name="Grau M.F."/>
            <person name="Murata R.M."/>
            <person name="Torok T."/>
            <person name="Venkateswaran K."/>
            <person name="Stajich J.E."/>
            <person name="Wang C.C.C."/>
        </authorList>
    </citation>
    <scope>NUCLEOTIDE SEQUENCE [LARGE SCALE GENOMIC DNA]</scope>
    <source>
        <strain evidence="1 2">IMV 1140</strain>
    </source>
</reference>
<comment type="caution">
    <text evidence="1">The sequence shown here is derived from an EMBL/GenBank/DDBJ whole genome shotgun (WGS) entry which is preliminary data.</text>
</comment>
<dbReference type="Proteomes" id="UP001177260">
    <property type="component" value="Unassembled WGS sequence"/>
</dbReference>
<organism evidence="1 2">
    <name type="scientific">Aspergillus melleus</name>
    <dbReference type="NCBI Taxonomy" id="138277"/>
    <lineage>
        <taxon>Eukaryota</taxon>
        <taxon>Fungi</taxon>
        <taxon>Dikarya</taxon>
        <taxon>Ascomycota</taxon>
        <taxon>Pezizomycotina</taxon>
        <taxon>Eurotiomycetes</taxon>
        <taxon>Eurotiomycetidae</taxon>
        <taxon>Eurotiales</taxon>
        <taxon>Aspergillaceae</taxon>
        <taxon>Aspergillus</taxon>
        <taxon>Aspergillus subgen. Circumdati</taxon>
    </lineage>
</organism>
<keyword evidence="2" id="KW-1185">Reference proteome</keyword>
<name>A0ACC3B8W7_9EURO</name>
<evidence type="ECO:0000313" key="2">
    <source>
        <dbReference type="Proteomes" id="UP001177260"/>
    </source>
</evidence>
<gene>
    <name evidence="1" type="ORF">N8T08_002220</name>
</gene>
<dbReference type="EMBL" id="JAOPJF010000014">
    <property type="protein sequence ID" value="KAK1146894.1"/>
    <property type="molecule type" value="Genomic_DNA"/>
</dbReference>
<sequence>MTQPNEQKWLKQHQMISEATAHLGEYELSQLNKNGKEVDEEAQAQNLISGSIVIGNLPLVKSLLGNRAVDVNRENPYFGRPLHIAAAWGHVAIVRYLLDHGADPNLFTGPQEENTDDWEHVHLGSRHRYQSPEGSALRAAALGGHEQIVNLLLEPKYGLSLSRAEYLRATLAGVRGGHVNVINILLQATGETVPGLGAFREEMLWEAVRHNQEAVVQMLLDLGADVSAPPYADGRDHGDALNIAASQGYDRLVHMLLDNGADLNYESPRSRTPIIAAARGGHEEVVQVLLEWGGTIGEAFISAADGGQVHLLRYLLQKGVDVHKKDNLGRTIGMEALERAIITKNPAVISILVDLGVPINHDSPTPHDHPMVIAKTFSAQWIVDFLLSLGAEDREVDPDETPDTFLEDCYSLQMSRGGIRLTKRTWEWVGKY</sequence>
<proteinExistence type="predicted"/>
<evidence type="ECO:0000313" key="1">
    <source>
        <dbReference type="EMBL" id="KAK1146894.1"/>
    </source>
</evidence>
<accession>A0ACC3B8W7</accession>
<protein>
    <submittedName>
        <fullName evidence="1">Uncharacterized protein</fullName>
    </submittedName>
</protein>